<evidence type="ECO:0000256" key="1">
    <source>
        <dbReference type="SAM" id="MobiDB-lite"/>
    </source>
</evidence>
<organism evidence="2">
    <name type="scientific">Glycine max</name>
    <name type="common">Soybean</name>
    <name type="synonym">Glycine hispida</name>
    <dbReference type="NCBI Taxonomy" id="3847"/>
    <lineage>
        <taxon>Eukaryota</taxon>
        <taxon>Viridiplantae</taxon>
        <taxon>Streptophyta</taxon>
        <taxon>Embryophyta</taxon>
        <taxon>Tracheophyta</taxon>
        <taxon>Spermatophyta</taxon>
        <taxon>Magnoliopsida</taxon>
        <taxon>eudicotyledons</taxon>
        <taxon>Gunneridae</taxon>
        <taxon>Pentapetalae</taxon>
        <taxon>rosids</taxon>
        <taxon>fabids</taxon>
        <taxon>Fabales</taxon>
        <taxon>Fabaceae</taxon>
        <taxon>Papilionoideae</taxon>
        <taxon>50 kb inversion clade</taxon>
        <taxon>NPAAA clade</taxon>
        <taxon>indigoferoid/millettioid clade</taxon>
        <taxon>Phaseoleae</taxon>
        <taxon>Glycine</taxon>
        <taxon>Glycine subgen. Soja</taxon>
    </lineage>
</organism>
<dbReference type="EnsemblPlants" id="KRG99472">
    <property type="protein sequence ID" value="KRG99472"/>
    <property type="gene ID" value="GLYMA_18G147500"/>
</dbReference>
<evidence type="ECO:0000313" key="3">
    <source>
        <dbReference type="EnsemblPlants" id="KRG99472"/>
    </source>
</evidence>
<reference evidence="2" key="3">
    <citation type="submission" date="2018-07" db="EMBL/GenBank/DDBJ databases">
        <title>WGS assembly of Glycine max.</title>
        <authorList>
            <person name="Schmutz J."/>
            <person name="Cannon S."/>
            <person name="Schlueter J."/>
            <person name="Ma J."/>
            <person name="Mitros T."/>
            <person name="Nelson W."/>
            <person name="Hyten D."/>
            <person name="Song Q."/>
            <person name="Thelen J."/>
            <person name="Cheng J."/>
            <person name="Xu D."/>
            <person name="Hellsten U."/>
            <person name="May G."/>
            <person name="Yu Y."/>
            <person name="Sakurai T."/>
            <person name="Umezawa T."/>
            <person name="Bhattacharyya M."/>
            <person name="Sandhu D."/>
            <person name="Valliyodan B."/>
            <person name="Lindquist E."/>
            <person name="Peto M."/>
            <person name="Grant D."/>
            <person name="Shu S."/>
            <person name="Goodstein D."/>
            <person name="Barry K."/>
            <person name="Futrell-Griggs M."/>
            <person name="Abernathy B."/>
            <person name="Du J."/>
            <person name="Tian Z."/>
            <person name="Zhu L."/>
            <person name="Gill N."/>
            <person name="Joshi T."/>
            <person name="Libault M."/>
            <person name="Sethuraman A."/>
            <person name="Zhang X."/>
            <person name="Shinozaki K."/>
            <person name="Nguyen H."/>
            <person name="Wing R."/>
            <person name="Cregan P."/>
            <person name="Specht J."/>
            <person name="Grimwood J."/>
            <person name="Rokhsar D."/>
            <person name="Stacey G."/>
            <person name="Shoemaker R."/>
            <person name="Jackson S."/>
        </authorList>
    </citation>
    <scope>NUCLEOTIDE SEQUENCE</scope>
    <source>
        <tissue evidence="2">Callus</tissue>
    </source>
</reference>
<feature type="compositionally biased region" description="Polar residues" evidence="1">
    <location>
        <begin position="42"/>
        <end position="56"/>
    </location>
</feature>
<sequence>MKNLYTKRRKIVLSSRIKELLKEAFNSHIQSHRDPSRPPPCSNTIPHSQNLSFSLSSPNPKFHTFISFIRHRSKREREREREKGCYQQETNTVLLDSMVARTNVSGGGEGRNGTFVLNYWPMQKSQQKRTRLLFSLT</sequence>
<evidence type="ECO:0000313" key="2">
    <source>
        <dbReference type="EMBL" id="KRG99472.1"/>
    </source>
</evidence>
<reference evidence="2 3" key="1">
    <citation type="journal article" date="2010" name="Nature">
        <title>Genome sequence of the palaeopolyploid soybean.</title>
        <authorList>
            <person name="Schmutz J."/>
            <person name="Cannon S.B."/>
            <person name="Schlueter J."/>
            <person name="Ma J."/>
            <person name="Mitros T."/>
            <person name="Nelson W."/>
            <person name="Hyten D.L."/>
            <person name="Song Q."/>
            <person name="Thelen J.J."/>
            <person name="Cheng J."/>
            <person name="Xu D."/>
            <person name="Hellsten U."/>
            <person name="May G.D."/>
            <person name="Yu Y."/>
            <person name="Sakurai T."/>
            <person name="Umezawa T."/>
            <person name="Bhattacharyya M.K."/>
            <person name="Sandhu D."/>
            <person name="Valliyodan B."/>
            <person name="Lindquist E."/>
            <person name="Peto M."/>
            <person name="Grant D."/>
            <person name="Shu S."/>
            <person name="Goodstein D."/>
            <person name="Barry K."/>
            <person name="Futrell-Griggs M."/>
            <person name="Abernathy B."/>
            <person name="Du J."/>
            <person name="Tian Z."/>
            <person name="Zhu L."/>
            <person name="Gill N."/>
            <person name="Joshi T."/>
            <person name="Libault M."/>
            <person name="Sethuraman A."/>
            <person name="Zhang X.-C."/>
            <person name="Shinozaki K."/>
            <person name="Nguyen H.T."/>
            <person name="Wing R.A."/>
            <person name="Cregan P."/>
            <person name="Specht J."/>
            <person name="Grimwood J."/>
            <person name="Rokhsar D."/>
            <person name="Stacey G."/>
            <person name="Shoemaker R.C."/>
            <person name="Jackson S.A."/>
        </authorList>
    </citation>
    <scope>NUCLEOTIDE SEQUENCE</scope>
    <source>
        <strain evidence="3">cv. Williams 82</strain>
        <tissue evidence="2">Callus</tissue>
    </source>
</reference>
<reference evidence="3" key="2">
    <citation type="submission" date="2018-02" db="UniProtKB">
        <authorList>
            <consortium name="EnsemblPlants"/>
        </authorList>
    </citation>
    <scope>IDENTIFICATION</scope>
    <source>
        <strain evidence="3">Williams 82</strain>
    </source>
</reference>
<feature type="region of interest" description="Disordered" evidence="1">
    <location>
        <begin position="28"/>
        <end position="56"/>
    </location>
</feature>
<dbReference type="EMBL" id="CM000851">
    <property type="protein sequence ID" value="KRG99472.1"/>
    <property type="molecule type" value="Genomic_DNA"/>
</dbReference>
<protein>
    <submittedName>
        <fullName evidence="2 3">Uncharacterized protein</fullName>
    </submittedName>
</protein>
<gene>
    <name evidence="2" type="ORF">GLYMA_18G147500</name>
</gene>
<dbReference type="InParanoid" id="A0A0R0F054"/>
<keyword evidence="4" id="KW-1185">Reference proteome</keyword>
<evidence type="ECO:0000313" key="4">
    <source>
        <dbReference type="Proteomes" id="UP000008827"/>
    </source>
</evidence>
<dbReference type="AlphaFoldDB" id="A0A0R0F054"/>
<dbReference type="Proteomes" id="UP000008827">
    <property type="component" value="Chromosome 18"/>
</dbReference>
<dbReference type="Gramene" id="KRG99472">
    <property type="protein sequence ID" value="KRG99472"/>
    <property type="gene ID" value="GLYMA_18G147500"/>
</dbReference>
<name>A0A0R0F054_SOYBN</name>
<accession>A0A0R0F054</accession>
<proteinExistence type="predicted"/>